<dbReference type="PANTHER" id="PTHR12604">
    <property type="entry name" value="KU AUTOANTIGEN DNA HELICASE"/>
    <property type="match status" value="1"/>
</dbReference>
<dbReference type="InterPro" id="IPR005161">
    <property type="entry name" value="Ku_N"/>
</dbReference>
<organism evidence="2 3">
    <name type="scientific">Physocladia obscura</name>
    <dbReference type="NCBI Taxonomy" id="109957"/>
    <lineage>
        <taxon>Eukaryota</taxon>
        <taxon>Fungi</taxon>
        <taxon>Fungi incertae sedis</taxon>
        <taxon>Chytridiomycota</taxon>
        <taxon>Chytridiomycota incertae sedis</taxon>
        <taxon>Chytridiomycetes</taxon>
        <taxon>Chytridiales</taxon>
        <taxon>Chytriomycetaceae</taxon>
        <taxon>Physocladia</taxon>
    </lineage>
</organism>
<dbReference type="PANTHER" id="PTHR12604:SF4">
    <property type="entry name" value="X-RAY REPAIR CROSS-COMPLEMENTING PROTEIN 5"/>
    <property type="match status" value="1"/>
</dbReference>
<keyword evidence="3" id="KW-1185">Reference proteome</keyword>
<dbReference type="InterPro" id="IPR036465">
    <property type="entry name" value="vWFA_dom_sf"/>
</dbReference>
<dbReference type="Gene3D" id="3.40.50.410">
    <property type="entry name" value="von Willebrand factor, type A domain"/>
    <property type="match status" value="1"/>
</dbReference>
<feature type="domain" description="Ku70/Ku80 N-terminal alpha/beta" evidence="1">
    <location>
        <begin position="6"/>
        <end position="153"/>
    </location>
</feature>
<evidence type="ECO:0000313" key="2">
    <source>
        <dbReference type="EMBL" id="KAJ3111047.1"/>
    </source>
</evidence>
<dbReference type="Pfam" id="PF03731">
    <property type="entry name" value="Ku_N"/>
    <property type="match status" value="1"/>
</dbReference>
<dbReference type="GO" id="GO:0006303">
    <property type="term" value="P:double-strand break repair via nonhomologous end joining"/>
    <property type="evidence" value="ECO:0007669"/>
    <property type="project" value="TreeGrafter"/>
</dbReference>
<sequence length="158" mass="17362">MANKEATVMVLDVGRTMWHSLDVDGKTHLDNACTAIAHILHSKITQGRKTDLVAIVLVGTDGTKNALNEKIKTQYKHITTYVDIGMASLDTFKYVTNGCEKGSGSGDIIDGIVVAITMLEKHCKHLKWVKSIFVFSDFSTEIDTDDDNKIISKAVDYG</sequence>
<accession>A0AAD5XDL4</accession>
<evidence type="ECO:0000259" key="1">
    <source>
        <dbReference type="Pfam" id="PF03731"/>
    </source>
</evidence>
<dbReference type="GO" id="GO:0043564">
    <property type="term" value="C:Ku70:Ku80 complex"/>
    <property type="evidence" value="ECO:0007669"/>
    <property type="project" value="TreeGrafter"/>
</dbReference>
<gene>
    <name evidence="2" type="primary">XRCC5_2</name>
    <name evidence="2" type="ORF">HK100_002831</name>
</gene>
<name>A0AAD5XDL4_9FUNG</name>
<proteinExistence type="predicted"/>
<dbReference type="GO" id="GO:0042162">
    <property type="term" value="F:telomeric DNA binding"/>
    <property type="evidence" value="ECO:0007669"/>
    <property type="project" value="TreeGrafter"/>
</dbReference>
<evidence type="ECO:0000313" key="3">
    <source>
        <dbReference type="Proteomes" id="UP001211907"/>
    </source>
</evidence>
<feature type="non-terminal residue" evidence="2">
    <location>
        <position position="158"/>
    </location>
</feature>
<dbReference type="EMBL" id="JADGJH010001672">
    <property type="protein sequence ID" value="KAJ3111047.1"/>
    <property type="molecule type" value="Genomic_DNA"/>
</dbReference>
<dbReference type="GO" id="GO:0003690">
    <property type="term" value="F:double-stranded DNA binding"/>
    <property type="evidence" value="ECO:0007669"/>
    <property type="project" value="TreeGrafter"/>
</dbReference>
<dbReference type="GO" id="GO:0000723">
    <property type="term" value="P:telomere maintenance"/>
    <property type="evidence" value="ECO:0007669"/>
    <property type="project" value="TreeGrafter"/>
</dbReference>
<dbReference type="SUPFAM" id="SSF53300">
    <property type="entry name" value="vWA-like"/>
    <property type="match status" value="1"/>
</dbReference>
<protein>
    <submittedName>
        <fullName evidence="2">X-ray repair cross-complementing protein 5</fullName>
    </submittedName>
</protein>
<comment type="caution">
    <text evidence="2">The sequence shown here is derived from an EMBL/GenBank/DDBJ whole genome shotgun (WGS) entry which is preliminary data.</text>
</comment>
<reference evidence="2" key="1">
    <citation type="submission" date="2020-05" db="EMBL/GenBank/DDBJ databases">
        <title>Phylogenomic resolution of chytrid fungi.</title>
        <authorList>
            <person name="Stajich J.E."/>
            <person name="Amses K."/>
            <person name="Simmons R."/>
            <person name="Seto K."/>
            <person name="Myers J."/>
            <person name="Bonds A."/>
            <person name="Quandt C.A."/>
            <person name="Barry K."/>
            <person name="Liu P."/>
            <person name="Grigoriev I."/>
            <person name="Longcore J.E."/>
            <person name="James T.Y."/>
        </authorList>
    </citation>
    <scope>NUCLEOTIDE SEQUENCE</scope>
    <source>
        <strain evidence="2">JEL0513</strain>
    </source>
</reference>
<dbReference type="AlphaFoldDB" id="A0AAD5XDL4"/>
<dbReference type="Proteomes" id="UP001211907">
    <property type="component" value="Unassembled WGS sequence"/>
</dbReference>